<dbReference type="AlphaFoldDB" id="A0A7I7XFS7"/>
<name>A0A7I7XFS7_9MYCO</name>
<gene>
    <name evidence="2" type="ORF">MMAD_23550</name>
</gene>
<keyword evidence="1" id="KW-1133">Transmembrane helix</keyword>
<evidence type="ECO:0000313" key="3">
    <source>
        <dbReference type="Proteomes" id="UP000466517"/>
    </source>
</evidence>
<feature type="transmembrane region" description="Helical" evidence="1">
    <location>
        <begin position="20"/>
        <end position="37"/>
    </location>
</feature>
<keyword evidence="1" id="KW-0472">Membrane</keyword>
<dbReference type="Proteomes" id="UP000466517">
    <property type="component" value="Chromosome"/>
</dbReference>
<dbReference type="KEGG" id="mmag:MMAD_23550"/>
<organism evidence="2 3">
    <name type="scientific">Mycolicibacterium madagascariense</name>
    <dbReference type="NCBI Taxonomy" id="212765"/>
    <lineage>
        <taxon>Bacteria</taxon>
        <taxon>Bacillati</taxon>
        <taxon>Actinomycetota</taxon>
        <taxon>Actinomycetes</taxon>
        <taxon>Mycobacteriales</taxon>
        <taxon>Mycobacteriaceae</taxon>
        <taxon>Mycolicibacterium</taxon>
    </lineage>
</organism>
<keyword evidence="1" id="KW-0812">Transmembrane</keyword>
<feature type="transmembrane region" description="Helical" evidence="1">
    <location>
        <begin position="125"/>
        <end position="146"/>
    </location>
</feature>
<reference evidence="2 3" key="1">
    <citation type="journal article" date="2019" name="Emerg. Microbes Infect.">
        <title>Comprehensive subspecies identification of 175 nontuberculous mycobacteria species based on 7547 genomic profiles.</title>
        <authorList>
            <person name="Matsumoto Y."/>
            <person name="Kinjo T."/>
            <person name="Motooka D."/>
            <person name="Nabeya D."/>
            <person name="Jung N."/>
            <person name="Uechi K."/>
            <person name="Horii T."/>
            <person name="Iida T."/>
            <person name="Fujita J."/>
            <person name="Nakamura S."/>
        </authorList>
    </citation>
    <scope>NUCLEOTIDE SEQUENCE [LARGE SCALE GENOMIC DNA]</scope>
    <source>
        <strain evidence="2 3">JCM 13574</strain>
    </source>
</reference>
<feature type="transmembrane region" description="Helical" evidence="1">
    <location>
        <begin position="49"/>
        <end position="73"/>
    </location>
</feature>
<feature type="transmembrane region" description="Helical" evidence="1">
    <location>
        <begin position="152"/>
        <end position="172"/>
    </location>
</feature>
<feature type="transmembrane region" description="Helical" evidence="1">
    <location>
        <begin position="79"/>
        <end position="104"/>
    </location>
</feature>
<protein>
    <submittedName>
        <fullName evidence="2">Uncharacterized protein</fullName>
    </submittedName>
</protein>
<evidence type="ECO:0000256" key="1">
    <source>
        <dbReference type="SAM" id="Phobius"/>
    </source>
</evidence>
<evidence type="ECO:0000313" key="2">
    <source>
        <dbReference type="EMBL" id="BBZ28060.1"/>
    </source>
</evidence>
<keyword evidence="3" id="KW-1185">Reference proteome</keyword>
<dbReference type="EMBL" id="AP022610">
    <property type="protein sequence ID" value="BBZ28060.1"/>
    <property type="molecule type" value="Genomic_DNA"/>
</dbReference>
<accession>A0A7I7XFS7</accession>
<sequence length="251" mass="25990">MAGFAPWIVYWVLDGNLPSAVAAMVALVLAAGALLADRVTGTPVQAIQIGSAATFVAVTIMGTLGGGTVATAWGPVVSYGGLLATTLFCAVTGTPMVRAFAVVGPPTDPSRSEEFATMRVLATRIWAVAAAVMTVASAATAIAPWRGVPATVGTWGIPVLAFGVAAVASRILSERAISAAANPGVVRRTSFVAFRELAIDELYYLAREKVEREVGAGMEAYDVNLGSAGTPLTGDESRESWAATYKVRERR</sequence>
<proteinExistence type="predicted"/>